<dbReference type="AlphaFoldDB" id="A0A955LGR8"/>
<evidence type="ECO:0000256" key="8">
    <source>
        <dbReference type="ARBA" id="ARBA00023136"/>
    </source>
</evidence>
<gene>
    <name evidence="14" type="primary">atpA</name>
    <name evidence="14" type="ORF">KC571_02300</name>
</gene>
<evidence type="ECO:0000256" key="7">
    <source>
        <dbReference type="ARBA" id="ARBA00023065"/>
    </source>
</evidence>
<evidence type="ECO:0000313" key="15">
    <source>
        <dbReference type="Proteomes" id="UP000701698"/>
    </source>
</evidence>
<proteinExistence type="inferred from homology"/>
<keyword evidence="9" id="KW-0139">CF(1)</keyword>
<evidence type="ECO:0000256" key="1">
    <source>
        <dbReference type="ARBA" id="ARBA00004370"/>
    </source>
</evidence>
<evidence type="ECO:0000259" key="13">
    <source>
        <dbReference type="Pfam" id="PF00306"/>
    </source>
</evidence>
<dbReference type="CDD" id="cd01132">
    <property type="entry name" value="F1-ATPase_alpha_CD"/>
    <property type="match status" value="1"/>
</dbReference>
<dbReference type="InterPro" id="IPR000194">
    <property type="entry name" value="ATPase_F1/V1/A1_a/bsu_nucl-bd"/>
</dbReference>
<evidence type="ECO:0000256" key="9">
    <source>
        <dbReference type="ARBA" id="ARBA00023196"/>
    </source>
</evidence>
<evidence type="ECO:0000256" key="3">
    <source>
        <dbReference type="ARBA" id="ARBA00022448"/>
    </source>
</evidence>
<dbReference type="InterPro" id="IPR000793">
    <property type="entry name" value="ATP_synth_asu_C"/>
</dbReference>
<dbReference type="PANTHER" id="PTHR48082:SF2">
    <property type="entry name" value="ATP SYNTHASE SUBUNIT ALPHA, MITOCHONDRIAL"/>
    <property type="match status" value="1"/>
</dbReference>
<dbReference type="PROSITE" id="PS00152">
    <property type="entry name" value="ATPASE_ALPHA_BETA"/>
    <property type="match status" value="1"/>
</dbReference>
<dbReference type="PANTHER" id="PTHR48082">
    <property type="entry name" value="ATP SYNTHASE SUBUNIT ALPHA, MITOCHONDRIAL"/>
    <property type="match status" value="1"/>
</dbReference>
<evidence type="ECO:0000256" key="2">
    <source>
        <dbReference type="ARBA" id="ARBA00008936"/>
    </source>
</evidence>
<comment type="caution">
    <text evidence="14">The sequence shown here is derived from an EMBL/GenBank/DDBJ whole genome shotgun (WGS) entry which is preliminary data.</text>
</comment>
<dbReference type="EMBL" id="JAGQKX010000046">
    <property type="protein sequence ID" value="MCA9390211.1"/>
    <property type="molecule type" value="Genomic_DNA"/>
</dbReference>
<dbReference type="Pfam" id="PF00006">
    <property type="entry name" value="ATP-synt_ab"/>
    <property type="match status" value="1"/>
</dbReference>
<dbReference type="FunFam" id="3.40.50.300:FF:002432">
    <property type="entry name" value="ATP synthase subunit alpha, mitochondrial"/>
    <property type="match status" value="1"/>
</dbReference>
<dbReference type="Pfam" id="PF00306">
    <property type="entry name" value="ATP-synt_ab_C"/>
    <property type="match status" value="1"/>
</dbReference>
<dbReference type="NCBIfam" id="TIGR00962">
    <property type="entry name" value="atpA"/>
    <property type="match status" value="1"/>
</dbReference>
<keyword evidence="10" id="KW-0066">ATP synthesis</keyword>
<dbReference type="CDD" id="cd18113">
    <property type="entry name" value="ATP-synt_F1_alpha_C"/>
    <property type="match status" value="1"/>
</dbReference>
<dbReference type="SUPFAM" id="SSF52540">
    <property type="entry name" value="P-loop containing nucleoside triphosphate hydrolases"/>
    <property type="match status" value="1"/>
</dbReference>
<dbReference type="GO" id="GO:0005524">
    <property type="term" value="F:ATP binding"/>
    <property type="evidence" value="ECO:0007669"/>
    <property type="project" value="UniProtKB-KW"/>
</dbReference>
<keyword evidence="5" id="KW-0375">Hydrogen ion transport</keyword>
<evidence type="ECO:0000256" key="6">
    <source>
        <dbReference type="ARBA" id="ARBA00022840"/>
    </source>
</evidence>
<dbReference type="InterPro" id="IPR038376">
    <property type="entry name" value="ATP_synth_asu_C_sf"/>
</dbReference>
<name>A0A955LGR8_UNCKA</name>
<reference evidence="14" key="2">
    <citation type="journal article" date="2021" name="Microbiome">
        <title>Successional dynamics and alternative stable states in a saline activated sludge microbial community over 9 years.</title>
        <authorList>
            <person name="Wang Y."/>
            <person name="Ye J."/>
            <person name="Ju F."/>
            <person name="Liu L."/>
            <person name="Boyd J.A."/>
            <person name="Deng Y."/>
            <person name="Parks D.H."/>
            <person name="Jiang X."/>
            <person name="Yin X."/>
            <person name="Woodcroft B.J."/>
            <person name="Tyson G.W."/>
            <person name="Hugenholtz P."/>
            <person name="Polz M.F."/>
            <person name="Zhang T."/>
        </authorList>
    </citation>
    <scope>NUCLEOTIDE SEQUENCE</scope>
    <source>
        <strain evidence="14">HKST-UBA01</strain>
    </source>
</reference>
<dbReference type="GO" id="GO:0043531">
    <property type="term" value="F:ADP binding"/>
    <property type="evidence" value="ECO:0007669"/>
    <property type="project" value="TreeGrafter"/>
</dbReference>
<dbReference type="SUPFAM" id="SSF47917">
    <property type="entry name" value="C-terminal domain of alpha and beta subunits of F1 ATP synthase"/>
    <property type="match status" value="1"/>
</dbReference>
<dbReference type="GO" id="GO:0045259">
    <property type="term" value="C:proton-transporting ATP synthase complex"/>
    <property type="evidence" value="ECO:0007669"/>
    <property type="project" value="UniProtKB-KW"/>
</dbReference>
<keyword evidence="6" id="KW-0067">ATP-binding</keyword>
<evidence type="ECO:0000256" key="5">
    <source>
        <dbReference type="ARBA" id="ARBA00022781"/>
    </source>
</evidence>
<dbReference type="Gene3D" id="1.20.150.20">
    <property type="entry name" value="ATP synthase alpha/beta chain, C-terminal domain"/>
    <property type="match status" value="1"/>
</dbReference>
<keyword evidence="4" id="KW-0547">Nucleotide-binding</keyword>
<dbReference type="InterPro" id="IPR027417">
    <property type="entry name" value="P-loop_NTPase"/>
</dbReference>
<keyword evidence="7" id="KW-0406">Ion transport</keyword>
<dbReference type="InterPro" id="IPR005294">
    <property type="entry name" value="ATP_synth_F1_asu"/>
</dbReference>
<dbReference type="InterPro" id="IPR033732">
    <property type="entry name" value="ATP_synth_F1_a_nt-bd_dom"/>
</dbReference>
<feature type="domain" description="ATPase F1/V1/A1 complex alpha/beta subunit nucleotide-binding" evidence="12">
    <location>
        <begin position="1"/>
        <end position="194"/>
    </location>
</feature>
<feature type="non-terminal residue" evidence="14">
    <location>
        <position position="1"/>
    </location>
</feature>
<evidence type="ECO:0000259" key="12">
    <source>
        <dbReference type="Pfam" id="PF00006"/>
    </source>
</evidence>
<dbReference type="Gene3D" id="3.40.50.300">
    <property type="entry name" value="P-loop containing nucleotide triphosphate hydrolases"/>
    <property type="match status" value="1"/>
</dbReference>
<dbReference type="InterPro" id="IPR020003">
    <property type="entry name" value="ATPase_a/bsu_AS"/>
</dbReference>
<keyword evidence="8" id="KW-0472">Membrane</keyword>
<evidence type="ECO:0000256" key="4">
    <source>
        <dbReference type="ARBA" id="ARBA00022741"/>
    </source>
</evidence>
<evidence type="ECO:0000256" key="10">
    <source>
        <dbReference type="ARBA" id="ARBA00023310"/>
    </source>
</evidence>
<feature type="domain" description="ATP synthase alpha subunit C-terminal" evidence="13">
    <location>
        <begin position="201"/>
        <end position="300"/>
    </location>
</feature>
<dbReference type="FunFam" id="1.20.150.20:FF:000001">
    <property type="entry name" value="ATP synthase subunit alpha"/>
    <property type="match status" value="1"/>
</dbReference>
<reference evidence="14" key="1">
    <citation type="submission" date="2020-04" db="EMBL/GenBank/DDBJ databases">
        <authorList>
            <person name="Zhang T."/>
        </authorList>
    </citation>
    <scope>NUCLEOTIDE SEQUENCE</scope>
    <source>
        <strain evidence="14">HKST-UBA01</strain>
    </source>
</reference>
<dbReference type="Proteomes" id="UP000701698">
    <property type="component" value="Unassembled WGS sequence"/>
</dbReference>
<dbReference type="GO" id="GO:0046933">
    <property type="term" value="F:proton-transporting ATP synthase activity, rotational mechanism"/>
    <property type="evidence" value="ECO:0007669"/>
    <property type="project" value="InterPro"/>
</dbReference>
<keyword evidence="3" id="KW-0813">Transport</keyword>
<comment type="subcellular location">
    <subcellularLocation>
        <location evidence="1">Membrane</location>
    </subcellularLocation>
</comment>
<comment type="subunit">
    <text evidence="11">F-type ATPases have 2 components, CF(1) - the catalytic core - and CF(0) - the membrane proton channel. CF(1) has five subunits: alpha(3), beta(3), gamma(1), delta(1), epsilon(1). CF(0) has four main subunits: a(1), b(1), b'(1) and c(9-12).</text>
</comment>
<evidence type="ECO:0000256" key="11">
    <source>
        <dbReference type="ARBA" id="ARBA00026013"/>
    </source>
</evidence>
<protein>
    <submittedName>
        <fullName evidence="14">F0F1 ATP synthase subunit alpha</fullName>
    </submittedName>
</protein>
<comment type="similarity">
    <text evidence="2">Belongs to the ATPase alpha/beta chains family.</text>
</comment>
<organism evidence="14 15">
    <name type="scientific">candidate division WWE3 bacterium</name>
    <dbReference type="NCBI Taxonomy" id="2053526"/>
    <lineage>
        <taxon>Bacteria</taxon>
        <taxon>Katanobacteria</taxon>
    </lineage>
</organism>
<evidence type="ECO:0000313" key="14">
    <source>
        <dbReference type="EMBL" id="MCA9390211.1"/>
    </source>
</evidence>
<sequence>RQTGKTAIAVDTIINQKGKGVYCIYVAIGQKQSRVAQLAEKLEQLGAMDYTIIVSAPASDPVSLQYIAPYSATAIAEYFMEQGKDVLIVYDDLSKHAWAYRQISLVLERPPGREAYPGDIFYLHSRLLERSCRLNEDLGGGSITSLPIVETQLSDVSAYIPTNIISITDGQIYFESDLFNSGFRPAIDPGNSVSRVGGSAQIKPMKKASGQLRLDLAQFKELEAFAQFGSGDLDERTKQRIERGKRIRELLKQKQYQPLPVHTQVGLIYAVNQGHFDLVEVEGINDIKEKYILYMQQKNLNDLEKHTDDFFSTFSGEEKEKNG</sequence>
<accession>A0A955LGR8</accession>